<evidence type="ECO:0000313" key="3">
    <source>
        <dbReference type="Proteomes" id="UP001066276"/>
    </source>
</evidence>
<proteinExistence type="predicted"/>
<feature type="compositionally biased region" description="Basic and acidic residues" evidence="1">
    <location>
        <begin position="103"/>
        <end position="114"/>
    </location>
</feature>
<dbReference type="AlphaFoldDB" id="A0AAV7TT16"/>
<comment type="caution">
    <text evidence="2">The sequence shown here is derived from an EMBL/GenBank/DDBJ whole genome shotgun (WGS) entry which is preliminary data.</text>
</comment>
<keyword evidence="3" id="KW-1185">Reference proteome</keyword>
<dbReference type="Proteomes" id="UP001066276">
    <property type="component" value="Chromosome 3_2"/>
</dbReference>
<dbReference type="EMBL" id="JANPWB010000006">
    <property type="protein sequence ID" value="KAJ1179596.1"/>
    <property type="molecule type" value="Genomic_DNA"/>
</dbReference>
<gene>
    <name evidence="2" type="ORF">NDU88_004830</name>
</gene>
<protein>
    <submittedName>
        <fullName evidence="2">Uncharacterized protein</fullName>
    </submittedName>
</protein>
<evidence type="ECO:0000256" key="1">
    <source>
        <dbReference type="SAM" id="MobiDB-lite"/>
    </source>
</evidence>
<name>A0AAV7TT16_PLEWA</name>
<reference evidence="2" key="1">
    <citation type="journal article" date="2022" name="bioRxiv">
        <title>Sequencing and chromosome-scale assembly of the giantPleurodeles waltlgenome.</title>
        <authorList>
            <person name="Brown T."/>
            <person name="Elewa A."/>
            <person name="Iarovenko S."/>
            <person name="Subramanian E."/>
            <person name="Araus A.J."/>
            <person name="Petzold A."/>
            <person name="Susuki M."/>
            <person name="Suzuki K.-i.T."/>
            <person name="Hayashi T."/>
            <person name="Toyoda A."/>
            <person name="Oliveira C."/>
            <person name="Osipova E."/>
            <person name="Leigh N.D."/>
            <person name="Simon A."/>
            <person name="Yun M.H."/>
        </authorList>
    </citation>
    <scope>NUCLEOTIDE SEQUENCE</scope>
    <source>
        <strain evidence="2">20211129_DDA</strain>
        <tissue evidence="2">Liver</tissue>
    </source>
</reference>
<feature type="region of interest" description="Disordered" evidence="1">
    <location>
        <begin position="41"/>
        <end position="114"/>
    </location>
</feature>
<accession>A0AAV7TT16</accession>
<evidence type="ECO:0000313" key="2">
    <source>
        <dbReference type="EMBL" id="KAJ1179596.1"/>
    </source>
</evidence>
<organism evidence="2 3">
    <name type="scientific">Pleurodeles waltl</name>
    <name type="common">Iberian ribbed newt</name>
    <dbReference type="NCBI Taxonomy" id="8319"/>
    <lineage>
        <taxon>Eukaryota</taxon>
        <taxon>Metazoa</taxon>
        <taxon>Chordata</taxon>
        <taxon>Craniata</taxon>
        <taxon>Vertebrata</taxon>
        <taxon>Euteleostomi</taxon>
        <taxon>Amphibia</taxon>
        <taxon>Batrachia</taxon>
        <taxon>Caudata</taxon>
        <taxon>Salamandroidea</taxon>
        <taxon>Salamandridae</taxon>
        <taxon>Pleurodelinae</taxon>
        <taxon>Pleurodeles</taxon>
    </lineage>
</organism>
<sequence>MADSAHESTMDRILQEISAVGLRLEGLDSTMISLTADTKSIRTGVGTTEPEDLHSFLDGLSPKETSTLNPPRDPTVVDQNALPEDLAPGGSGFDCHRTVSHPRGRDLERPMNSHDDRGQVLHAVVSHMQVADRDRSRFPLEPSVEPS</sequence>